<dbReference type="PANTHER" id="PTHR35005:SF1">
    <property type="entry name" value="2-AMINO-5-FORMYLAMINO-6-RIBOSYLAMINOPYRIMIDIN-4(3H)-ONE 5'-MONOPHOSPHATE DEFORMYLASE"/>
    <property type="match status" value="1"/>
</dbReference>
<keyword evidence="3" id="KW-0378">Hydrolase</keyword>
<dbReference type="RefSeq" id="WP_160844438.1">
    <property type="nucleotide sequence ID" value="NZ_WVHT01000004.1"/>
</dbReference>
<evidence type="ECO:0000313" key="6">
    <source>
        <dbReference type="EMBL" id="MXV51258.1"/>
    </source>
</evidence>
<proteinExistence type="inferred from homology"/>
<keyword evidence="2" id="KW-0479">Metal-binding</keyword>
<dbReference type="InterPro" id="IPR003785">
    <property type="entry name" value="Creatininase/forma_Hydrolase"/>
</dbReference>
<evidence type="ECO:0000256" key="4">
    <source>
        <dbReference type="ARBA" id="ARBA00022833"/>
    </source>
</evidence>
<dbReference type="Proteomes" id="UP000466586">
    <property type="component" value="Unassembled WGS sequence"/>
</dbReference>
<evidence type="ECO:0000256" key="3">
    <source>
        <dbReference type="ARBA" id="ARBA00022801"/>
    </source>
</evidence>
<evidence type="ECO:0000256" key="1">
    <source>
        <dbReference type="ARBA" id="ARBA00001947"/>
    </source>
</evidence>
<keyword evidence="7" id="KW-1185">Reference proteome</keyword>
<protein>
    <submittedName>
        <fullName evidence="6">Creatininase family protein</fullName>
    </submittedName>
</protein>
<gene>
    <name evidence="6" type="ORF">GS399_09785</name>
</gene>
<dbReference type="GO" id="GO:0009231">
    <property type="term" value="P:riboflavin biosynthetic process"/>
    <property type="evidence" value="ECO:0007669"/>
    <property type="project" value="TreeGrafter"/>
</dbReference>
<dbReference type="EMBL" id="WVHT01000004">
    <property type="protein sequence ID" value="MXV51258.1"/>
    <property type="molecule type" value="Genomic_DNA"/>
</dbReference>
<keyword evidence="4" id="KW-0862">Zinc</keyword>
<dbReference type="InterPro" id="IPR024087">
    <property type="entry name" value="Creatininase-like_sf"/>
</dbReference>
<dbReference type="Gene3D" id="3.40.50.10310">
    <property type="entry name" value="Creatininase"/>
    <property type="match status" value="1"/>
</dbReference>
<dbReference type="AlphaFoldDB" id="A0A7K1YB26"/>
<dbReference type="Pfam" id="PF02633">
    <property type="entry name" value="Creatininase"/>
    <property type="match status" value="1"/>
</dbReference>
<comment type="similarity">
    <text evidence="5">Belongs to the creatininase superfamily.</text>
</comment>
<reference evidence="6 7" key="1">
    <citation type="submission" date="2019-11" db="EMBL/GenBank/DDBJ databases">
        <title>Pedobacter sp. HMF7647 Genome sequencing and assembly.</title>
        <authorList>
            <person name="Kang H."/>
            <person name="Kim H."/>
            <person name="Joh K."/>
        </authorList>
    </citation>
    <scope>NUCLEOTIDE SEQUENCE [LARGE SCALE GENOMIC DNA]</scope>
    <source>
        <strain evidence="6 7">HMF7647</strain>
    </source>
</reference>
<evidence type="ECO:0000313" key="7">
    <source>
        <dbReference type="Proteomes" id="UP000466586"/>
    </source>
</evidence>
<dbReference type="SUPFAM" id="SSF102215">
    <property type="entry name" value="Creatininase"/>
    <property type="match status" value="1"/>
</dbReference>
<dbReference type="PANTHER" id="PTHR35005">
    <property type="entry name" value="3-DEHYDRO-SCYLLO-INOSOSE HYDROLASE"/>
    <property type="match status" value="1"/>
</dbReference>
<sequence>MSQQLPSRWDELTTTDWKAALDKSSKTCILPIGILEKHGPHSPLGTDLIHVRDIAARVVKNEYAVTFPDYFYGQINEARQQPGTFALPSDLILKLIEATCDEIARNGFTKIVILNGHGGNPEFMRFFMQSQLYKRKSYAVFFYTPQGDPAFGEKLASMRKSAAQGDLHAGETETSVLLYLHPELMKMDRAASESGENQKRATLPPDVYTPIWWYSGYPNHYAGEGAKATKELGQLIVDHEVESFSKALKAIKADTKTLEIQDEYYKKVDGLNR</sequence>
<dbReference type="GO" id="GO:0016811">
    <property type="term" value="F:hydrolase activity, acting on carbon-nitrogen (but not peptide) bonds, in linear amides"/>
    <property type="evidence" value="ECO:0007669"/>
    <property type="project" value="TreeGrafter"/>
</dbReference>
<comment type="caution">
    <text evidence="6">The sequence shown here is derived from an EMBL/GenBank/DDBJ whole genome shotgun (WGS) entry which is preliminary data.</text>
</comment>
<evidence type="ECO:0000256" key="5">
    <source>
        <dbReference type="ARBA" id="ARBA00024029"/>
    </source>
</evidence>
<dbReference type="GO" id="GO:0046872">
    <property type="term" value="F:metal ion binding"/>
    <property type="evidence" value="ECO:0007669"/>
    <property type="project" value="UniProtKB-KW"/>
</dbReference>
<organism evidence="6 7">
    <name type="scientific">Hufsiella arboris</name>
    <dbReference type="NCBI Taxonomy" id="2695275"/>
    <lineage>
        <taxon>Bacteria</taxon>
        <taxon>Pseudomonadati</taxon>
        <taxon>Bacteroidota</taxon>
        <taxon>Sphingobacteriia</taxon>
        <taxon>Sphingobacteriales</taxon>
        <taxon>Sphingobacteriaceae</taxon>
        <taxon>Hufsiella</taxon>
    </lineage>
</organism>
<evidence type="ECO:0000256" key="2">
    <source>
        <dbReference type="ARBA" id="ARBA00022723"/>
    </source>
</evidence>
<accession>A0A7K1YB26</accession>
<comment type="cofactor">
    <cofactor evidence="1">
        <name>Zn(2+)</name>
        <dbReference type="ChEBI" id="CHEBI:29105"/>
    </cofactor>
</comment>
<name>A0A7K1YB26_9SPHI</name>